<dbReference type="WBParaSite" id="ACRNAN_scaffold14420.g26853.t1">
    <property type="protein sequence ID" value="ACRNAN_scaffold14420.g26853.t1"/>
    <property type="gene ID" value="ACRNAN_scaffold14420.g26853"/>
</dbReference>
<reference evidence="2" key="1">
    <citation type="submission" date="2022-11" db="UniProtKB">
        <authorList>
            <consortium name="WormBaseParasite"/>
        </authorList>
    </citation>
    <scope>IDENTIFICATION</scope>
</reference>
<organism evidence="1 2">
    <name type="scientific">Acrobeloides nanus</name>
    <dbReference type="NCBI Taxonomy" id="290746"/>
    <lineage>
        <taxon>Eukaryota</taxon>
        <taxon>Metazoa</taxon>
        <taxon>Ecdysozoa</taxon>
        <taxon>Nematoda</taxon>
        <taxon>Chromadorea</taxon>
        <taxon>Rhabditida</taxon>
        <taxon>Tylenchina</taxon>
        <taxon>Cephalobomorpha</taxon>
        <taxon>Cephaloboidea</taxon>
        <taxon>Cephalobidae</taxon>
        <taxon>Acrobeloides</taxon>
    </lineage>
</organism>
<evidence type="ECO:0000313" key="2">
    <source>
        <dbReference type="WBParaSite" id="ACRNAN_scaffold14420.g26853.t1"/>
    </source>
</evidence>
<evidence type="ECO:0000313" key="1">
    <source>
        <dbReference type="Proteomes" id="UP000887540"/>
    </source>
</evidence>
<proteinExistence type="predicted"/>
<dbReference type="AlphaFoldDB" id="A0A914CTF0"/>
<protein>
    <submittedName>
        <fullName evidence="2">Uncharacterized protein</fullName>
    </submittedName>
</protein>
<dbReference type="Proteomes" id="UP000887540">
    <property type="component" value="Unplaced"/>
</dbReference>
<keyword evidence="1" id="KW-1185">Reference proteome</keyword>
<accession>A0A914CTF0</accession>
<name>A0A914CTF0_9BILA</name>
<sequence length="100" mass="11307">MEKRATTIWSYIKGAKKVPSNTMLVATQTNLRRSSRISAQKHPLELPLLTTTLKTAEDGSLNAAKRVWSNLPQDVVMLWNFTQFKNAVNRSTSHLPIEMP</sequence>